<dbReference type="AlphaFoldDB" id="A0A419SN76"/>
<organism evidence="2 3">
    <name type="scientific">Ammoniphilus oxalaticus</name>
    <dbReference type="NCBI Taxonomy" id="66863"/>
    <lineage>
        <taxon>Bacteria</taxon>
        <taxon>Bacillati</taxon>
        <taxon>Bacillota</taxon>
        <taxon>Bacilli</taxon>
        <taxon>Bacillales</taxon>
        <taxon>Paenibacillaceae</taxon>
        <taxon>Aneurinibacillus group</taxon>
        <taxon>Ammoniphilus</taxon>
    </lineage>
</organism>
<dbReference type="OrthoDB" id="2591789at2"/>
<feature type="transmembrane region" description="Helical" evidence="1">
    <location>
        <begin position="155"/>
        <end position="175"/>
    </location>
</feature>
<keyword evidence="3" id="KW-1185">Reference proteome</keyword>
<name>A0A419SN76_9BACL</name>
<dbReference type="RefSeq" id="WP_120188434.1">
    <property type="nucleotide sequence ID" value="NZ_MCHY01000006.1"/>
</dbReference>
<protein>
    <submittedName>
        <fullName evidence="2">Uncharacterized protein</fullName>
    </submittedName>
</protein>
<dbReference type="EMBL" id="MCHY01000006">
    <property type="protein sequence ID" value="RKD25760.1"/>
    <property type="molecule type" value="Genomic_DNA"/>
</dbReference>
<feature type="transmembrane region" description="Helical" evidence="1">
    <location>
        <begin position="90"/>
        <end position="113"/>
    </location>
</feature>
<feature type="transmembrane region" description="Helical" evidence="1">
    <location>
        <begin position="59"/>
        <end position="78"/>
    </location>
</feature>
<comment type="caution">
    <text evidence="2">The sequence shown here is derived from an EMBL/GenBank/DDBJ whole genome shotgun (WGS) entry which is preliminary data.</text>
</comment>
<gene>
    <name evidence="2" type="ORF">BEP19_02115</name>
</gene>
<proteinExistence type="predicted"/>
<feature type="transmembrane region" description="Helical" evidence="1">
    <location>
        <begin position="125"/>
        <end position="143"/>
    </location>
</feature>
<evidence type="ECO:0000256" key="1">
    <source>
        <dbReference type="SAM" id="Phobius"/>
    </source>
</evidence>
<evidence type="ECO:0000313" key="3">
    <source>
        <dbReference type="Proteomes" id="UP000284219"/>
    </source>
</evidence>
<keyword evidence="1" id="KW-0472">Membrane</keyword>
<accession>A0A419SN76</accession>
<evidence type="ECO:0000313" key="2">
    <source>
        <dbReference type="EMBL" id="RKD25760.1"/>
    </source>
</evidence>
<keyword evidence="1" id="KW-0812">Transmembrane</keyword>
<dbReference type="Proteomes" id="UP000284219">
    <property type="component" value="Unassembled WGS sequence"/>
</dbReference>
<keyword evidence="1" id="KW-1133">Transmembrane helix</keyword>
<sequence>MEYNEYWDEIGKTREKLISLLVNYWKDFSSFSDWQFWFVAFSLLAPLVVLYFVVDRTRIFEIFFFGFTTHMLWAYSNIMFEKVGLIVRHYFLIPFLPASINITASLLPVSYLLLYQRCTDRQKNFYWRAVVLAAVIIFGFVPLQQAMGFIETKQWMNLGILFFLDLLVVYLAYWFTKYLVRLNNQEKRKELEINLNFSKKKAR</sequence>
<feature type="transmembrane region" description="Helical" evidence="1">
    <location>
        <begin position="34"/>
        <end position="54"/>
    </location>
</feature>
<reference evidence="2 3" key="1">
    <citation type="submission" date="2016-08" db="EMBL/GenBank/DDBJ databases">
        <title>Novel Firmicute Genomes.</title>
        <authorList>
            <person name="Poppleton D.I."/>
            <person name="Gribaldo S."/>
        </authorList>
    </citation>
    <scope>NUCLEOTIDE SEQUENCE [LARGE SCALE GENOMIC DNA]</scope>
    <source>
        <strain evidence="2 3">RAOx-1</strain>
    </source>
</reference>